<keyword evidence="5" id="KW-0472">Membrane</keyword>
<dbReference type="EMBL" id="JBHSWH010000001">
    <property type="protein sequence ID" value="MFC6706009.1"/>
    <property type="molecule type" value="Genomic_DNA"/>
</dbReference>
<dbReference type="PANTHER" id="PTHR24421:SF59">
    <property type="entry name" value="OXYGEN SENSOR HISTIDINE KINASE NREB"/>
    <property type="match status" value="1"/>
</dbReference>
<dbReference type="Proteomes" id="UP001596298">
    <property type="component" value="Unassembled WGS sequence"/>
</dbReference>
<keyword evidence="3" id="KW-0902">Two-component regulatory system</keyword>
<feature type="transmembrane region" description="Helical" evidence="5">
    <location>
        <begin position="68"/>
        <end position="90"/>
    </location>
</feature>
<keyword evidence="5" id="KW-0812">Transmembrane</keyword>
<evidence type="ECO:0000259" key="7">
    <source>
        <dbReference type="Pfam" id="PF07730"/>
    </source>
</evidence>
<name>A0ABW2AH94_9MICO</name>
<dbReference type="InterPro" id="IPR036890">
    <property type="entry name" value="HATPase_C_sf"/>
</dbReference>
<gene>
    <name evidence="8" type="ORF">ACFQDH_12250</name>
</gene>
<organism evidence="8 9">
    <name type="scientific">Flexivirga alba</name>
    <dbReference type="NCBI Taxonomy" id="702742"/>
    <lineage>
        <taxon>Bacteria</taxon>
        <taxon>Bacillati</taxon>
        <taxon>Actinomycetota</taxon>
        <taxon>Actinomycetes</taxon>
        <taxon>Micrococcales</taxon>
        <taxon>Dermacoccaceae</taxon>
        <taxon>Flexivirga</taxon>
    </lineage>
</organism>
<dbReference type="SUPFAM" id="SSF55874">
    <property type="entry name" value="ATPase domain of HSP90 chaperone/DNA topoisomerase II/histidine kinase"/>
    <property type="match status" value="1"/>
</dbReference>
<dbReference type="RefSeq" id="WP_382401659.1">
    <property type="nucleotide sequence ID" value="NZ_JBHSWH010000001.1"/>
</dbReference>
<feature type="domain" description="Signal transduction histidine kinase subgroup 3 dimerisation and phosphoacceptor" evidence="7">
    <location>
        <begin position="198"/>
        <end position="260"/>
    </location>
</feature>
<dbReference type="GO" id="GO:0016301">
    <property type="term" value="F:kinase activity"/>
    <property type="evidence" value="ECO:0007669"/>
    <property type="project" value="UniProtKB-KW"/>
</dbReference>
<proteinExistence type="predicted"/>
<dbReference type="Pfam" id="PF07730">
    <property type="entry name" value="HisKA_3"/>
    <property type="match status" value="1"/>
</dbReference>
<keyword evidence="1" id="KW-0808">Transferase</keyword>
<keyword evidence="4" id="KW-0175">Coiled coil</keyword>
<evidence type="ECO:0000256" key="3">
    <source>
        <dbReference type="ARBA" id="ARBA00023012"/>
    </source>
</evidence>
<evidence type="ECO:0000313" key="8">
    <source>
        <dbReference type="EMBL" id="MFC6706009.1"/>
    </source>
</evidence>
<dbReference type="InterPro" id="IPR003594">
    <property type="entry name" value="HATPase_dom"/>
</dbReference>
<keyword evidence="5" id="KW-1133">Transmembrane helix</keyword>
<protein>
    <submittedName>
        <fullName evidence="8">Sensor histidine kinase</fullName>
    </submittedName>
</protein>
<feature type="transmembrane region" description="Helical" evidence="5">
    <location>
        <begin position="38"/>
        <end position="56"/>
    </location>
</feature>
<feature type="domain" description="Histidine kinase/HSP90-like ATPase" evidence="6">
    <location>
        <begin position="300"/>
        <end position="381"/>
    </location>
</feature>
<feature type="transmembrane region" description="Helical" evidence="5">
    <location>
        <begin position="135"/>
        <end position="156"/>
    </location>
</feature>
<evidence type="ECO:0000256" key="2">
    <source>
        <dbReference type="ARBA" id="ARBA00022777"/>
    </source>
</evidence>
<sequence>MRPIERLQFVNGFIAIAIFTAAPLFLGGLPDLPTPFRIVYWACVALIAGIFILIAGTPIRFPRNPRTYLIVGMFVVVSYLGAALGSTYGFSLMLLAVTTAVWANFVPLRVSVATTLVLLPASTVLMALVNGQASVLACTWYAVLTLVVEAFVLVGVEQTLVIQRERDKSERARDEAEQANQALREAQAKLREHSATEERLRIARELHDVVGHQLTGLTLTLEAARHLPPAEAQHYLDSAHRTGKELLEQVRSVVSELRDGAPAEATSLRALADGWPGMQVELTDDAVLERAPTALRHASVRLVQESLTNAARHGCASQAWVALEAADGTLSVVVRDNGRGAAAAVEGNGLRGMRERFAALGGSVVWRGSANGGFVVQASAPLCVENPVDDTTVKEQV</sequence>
<dbReference type="CDD" id="cd16917">
    <property type="entry name" value="HATPase_UhpB-NarQ-NarX-like"/>
    <property type="match status" value="1"/>
</dbReference>
<dbReference type="Gene3D" id="1.20.5.1930">
    <property type="match status" value="1"/>
</dbReference>
<evidence type="ECO:0000259" key="6">
    <source>
        <dbReference type="Pfam" id="PF02518"/>
    </source>
</evidence>
<accession>A0ABW2AH94</accession>
<keyword evidence="2 8" id="KW-0418">Kinase</keyword>
<dbReference type="Pfam" id="PF02518">
    <property type="entry name" value="HATPase_c"/>
    <property type="match status" value="1"/>
</dbReference>
<reference evidence="9" key="1">
    <citation type="journal article" date="2019" name="Int. J. Syst. Evol. Microbiol.">
        <title>The Global Catalogue of Microorganisms (GCM) 10K type strain sequencing project: providing services to taxonomists for standard genome sequencing and annotation.</title>
        <authorList>
            <consortium name="The Broad Institute Genomics Platform"/>
            <consortium name="The Broad Institute Genome Sequencing Center for Infectious Disease"/>
            <person name="Wu L."/>
            <person name="Ma J."/>
        </authorList>
    </citation>
    <scope>NUCLEOTIDE SEQUENCE [LARGE SCALE GENOMIC DNA]</scope>
    <source>
        <strain evidence="9">CCUG 58127</strain>
    </source>
</reference>
<dbReference type="InterPro" id="IPR050482">
    <property type="entry name" value="Sensor_HK_TwoCompSys"/>
</dbReference>
<dbReference type="Gene3D" id="3.30.565.10">
    <property type="entry name" value="Histidine kinase-like ATPase, C-terminal domain"/>
    <property type="match status" value="1"/>
</dbReference>
<keyword evidence="9" id="KW-1185">Reference proteome</keyword>
<feature type="transmembrane region" description="Helical" evidence="5">
    <location>
        <begin position="110"/>
        <end position="128"/>
    </location>
</feature>
<evidence type="ECO:0000313" key="9">
    <source>
        <dbReference type="Proteomes" id="UP001596298"/>
    </source>
</evidence>
<comment type="caution">
    <text evidence="8">The sequence shown here is derived from an EMBL/GenBank/DDBJ whole genome shotgun (WGS) entry which is preliminary data.</text>
</comment>
<evidence type="ECO:0000256" key="5">
    <source>
        <dbReference type="SAM" id="Phobius"/>
    </source>
</evidence>
<evidence type="ECO:0000256" key="1">
    <source>
        <dbReference type="ARBA" id="ARBA00022679"/>
    </source>
</evidence>
<evidence type="ECO:0000256" key="4">
    <source>
        <dbReference type="SAM" id="Coils"/>
    </source>
</evidence>
<feature type="coiled-coil region" evidence="4">
    <location>
        <begin position="162"/>
        <end position="203"/>
    </location>
</feature>
<dbReference type="InterPro" id="IPR011712">
    <property type="entry name" value="Sig_transdc_His_kin_sub3_dim/P"/>
</dbReference>
<feature type="transmembrane region" description="Helical" evidence="5">
    <location>
        <begin position="7"/>
        <end position="26"/>
    </location>
</feature>
<dbReference type="PANTHER" id="PTHR24421">
    <property type="entry name" value="NITRATE/NITRITE SENSOR PROTEIN NARX-RELATED"/>
    <property type="match status" value="1"/>
</dbReference>